<keyword evidence="1" id="KW-1133">Transmembrane helix</keyword>
<dbReference type="EMBL" id="JAEVFJ010000014">
    <property type="protein sequence ID" value="KAH8100963.1"/>
    <property type="molecule type" value="Genomic_DNA"/>
</dbReference>
<evidence type="ECO:0000313" key="3">
    <source>
        <dbReference type="Proteomes" id="UP000813824"/>
    </source>
</evidence>
<gene>
    <name evidence="2" type="ORF">BXZ70DRAFT_141214</name>
</gene>
<evidence type="ECO:0000256" key="1">
    <source>
        <dbReference type="SAM" id="Phobius"/>
    </source>
</evidence>
<proteinExistence type="predicted"/>
<name>A0A8K0XQA1_9AGAR</name>
<keyword evidence="1" id="KW-0472">Membrane</keyword>
<dbReference type="Proteomes" id="UP000813824">
    <property type="component" value="Unassembled WGS sequence"/>
</dbReference>
<keyword evidence="3" id="KW-1185">Reference proteome</keyword>
<reference evidence="2" key="1">
    <citation type="journal article" date="2021" name="New Phytol.">
        <title>Evolutionary innovations through gain and loss of genes in the ectomycorrhizal Boletales.</title>
        <authorList>
            <person name="Wu G."/>
            <person name="Miyauchi S."/>
            <person name="Morin E."/>
            <person name="Kuo A."/>
            <person name="Drula E."/>
            <person name="Varga T."/>
            <person name="Kohler A."/>
            <person name="Feng B."/>
            <person name="Cao Y."/>
            <person name="Lipzen A."/>
            <person name="Daum C."/>
            <person name="Hundley H."/>
            <person name="Pangilinan J."/>
            <person name="Johnson J."/>
            <person name="Barry K."/>
            <person name="LaButti K."/>
            <person name="Ng V."/>
            <person name="Ahrendt S."/>
            <person name="Min B."/>
            <person name="Choi I.G."/>
            <person name="Park H."/>
            <person name="Plett J.M."/>
            <person name="Magnuson J."/>
            <person name="Spatafora J.W."/>
            <person name="Nagy L.G."/>
            <person name="Henrissat B."/>
            <person name="Grigoriev I.V."/>
            <person name="Yang Z.L."/>
            <person name="Xu J."/>
            <person name="Martin F.M."/>
        </authorList>
    </citation>
    <scope>NUCLEOTIDE SEQUENCE</scope>
    <source>
        <strain evidence="2">KKN 215</strain>
    </source>
</reference>
<dbReference type="AlphaFoldDB" id="A0A8K0XQA1"/>
<protein>
    <submittedName>
        <fullName evidence="2">Uncharacterized protein</fullName>
    </submittedName>
</protein>
<accession>A0A8K0XQA1</accession>
<organism evidence="2 3">
    <name type="scientific">Cristinia sonorae</name>
    <dbReference type="NCBI Taxonomy" id="1940300"/>
    <lineage>
        <taxon>Eukaryota</taxon>
        <taxon>Fungi</taxon>
        <taxon>Dikarya</taxon>
        <taxon>Basidiomycota</taxon>
        <taxon>Agaricomycotina</taxon>
        <taxon>Agaricomycetes</taxon>
        <taxon>Agaricomycetidae</taxon>
        <taxon>Agaricales</taxon>
        <taxon>Pleurotineae</taxon>
        <taxon>Stephanosporaceae</taxon>
        <taxon>Cristinia</taxon>
    </lineage>
</organism>
<feature type="transmembrane region" description="Helical" evidence="1">
    <location>
        <begin position="14"/>
        <end position="34"/>
    </location>
</feature>
<keyword evidence="1" id="KW-0812">Transmembrane</keyword>
<evidence type="ECO:0000313" key="2">
    <source>
        <dbReference type="EMBL" id="KAH8100963.1"/>
    </source>
</evidence>
<sequence>MVSMPLFHSDVPPLMLISFVACFFGLGSCAIVYCENPSYMRIANEGGPGAGKFSSDETNVLPQIRFCRRPAGLTAYQKFACAPSKSKDAAESAEDAASHIHGRLLGHCCASNRDRARSR</sequence>
<comment type="caution">
    <text evidence="2">The sequence shown here is derived from an EMBL/GenBank/DDBJ whole genome shotgun (WGS) entry which is preliminary data.</text>
</comment>